<accession>A0A5B7E8C4</accession>
<evidence type="ECO:0000256" key="1">
    <source>
        <dbReference type="SAM" id="MobiDB-lite"/>
    </source>
</evidence>
<organism evidence="2 3">
    <name type="scientific">Portunus trituberculatus</name>
    <name type="common">Swimming crab</name>
    <name type="synonym">Neptunus trituberculatus</name>
    <dbReference type="NCBI Taxonomy" id="210409"/>
    <lineage>
        <taxon>Eukaryota</taxon>
        <taxon>Metazoa</taxon>
        <taxon>Ecdysozoa</taxon>
        <taxon>Arthropoda</taxon>
        <taxon>Crustacea</taxon>
        <taxon>Multicrustacea</taxon>
        <taxon>Malacostraca</taxon>
        <taxon>Eumalacostraca</taxon>
        <taxon>Eucarida</taxon>
        <taxon>Decapoda</taxon>
        <taxon>Pleocyemata</taxon>
        <taxon>Brachyura</taxon>
        <taxon>Eubrachyura</taxon>
        <taxon>Portunoidea</taxon>
        <taxon>Portunidae</taxon>
        <taxon>Portuninae</taxon>
        <taxon>Portunus</taxon>
    </lineage>
</organism>
<reference evidence="2 3" key="1">
    <citation type="submission" date="2019-05" db="EMBL/GenBank/DDBJ databases">
        <title>Another draft genome of Portunus trituberculatus and its Hox gene families provides insights of decapod evolution.</title>
        <authorList>
            <person name="Jeong J.-H."/>
            <person name="Song I."/>
            <person name="Kim S."/>
            <person name="Choi T."/>
            <person name="Kim D."/>
            <person name="Ryu S."/>
            <person name="Kim W."/>
        </authorList>
    </citation>
    <scope>NUCLEOTIDE SEQUENCE [LARGE SCALE GENOMIC DNA]</scope>
    <source>
        <tissue evidence="2">Muscle</tissue>
    </source>
</reference>
<sequence length="142" mass="15324">MLEEYIRPEAASWRYAVATSPRLRPRASLSRHRFLSRSGSACYAYQGRGGGGGSVLRGGHVAQEVRLKAAGTEAAAATLAPRGQCGAENSVCVIARGCDVHGYWWCQEPASGAAGPHNNHNHRPSTTRRQWPARTPSHTSPY</sequence>
<proteinExistence type="predicted"/>
<dbReference type="AlphaFoldDB" id="A0A5B7E8C4"/>
<feature type="region of interest" description="Disordered" evidence="1">
    <location>
        <begin position="113"/>
        <end position="142"/>
    </location>
</feature>
<dbReference type="Proteomes" id="UP000324222">
    <property type="component" value="Unassembled WGS sequence"/>
</dbReference>
<keyword evidence="3" id="KW-1185">Reference proteome</keyword>
<dbReference type="EMBL" id="VSRR010002175">
    <property type="protein sequence ID" value="MPC30008.1"/>
    <property type="molecule type" value="Genomic_DNA"/>
</dbReference>
<evidence type="ECO:0000313" key="2">
    <source>
        <dbReference type="EMBL" id="MPC30008.1"/>
    </source>
</evidence>
<evidence type="ECO:0000313" key="3">
    <source>
        <dbReference type="Proteomes" id="UP000324222"/>
    </source>
</evidence>
<protein>
    <submittedName>
        <fullName evidence="2">Uncharacterized protein</fullName>
    </submittedName>
</protein>
<gene>
    <name evidence="2" type="ORF">E2C01_023263</name>
</gene>
<comment type="caution">
    <text evidence="2">The sequence shown here is derived from an EMBL/GenBank/DDBJ whole genome shotgun (WGS) entry which is preliminary data.</text>
</comment>
<name>A0A5B7E8C4_PORTR</name>